<organism evidence="3 4">
    <name type="scientific">Blastopirellula marina DSM 3645</name>
    <dbReference type="NCBI Taxonomy" id="314230"/>
    <lineage>
        <taxon>Bacteria</taxon>
        <taxon>Pseudomonadati</taxon>
        <taxon>Planctomycetota</taxon>
        <taxon>Planctomycetia</taxon>
        <taxon>Pirellulales</taxon>
        <taxon>Pirellulaceae</taxon>
        <taxon>Blastopirellula</taxon>
    </lineage>
</organism>
<dbReference type="OrthoDB" id="304138at2"/>
<sequence>MLRYALAILLAVLTTSQLLAANNHKGLYEIHLELLGTSPTSERPDYLARPTIQTLVNHPFLLDISPALPADPQFAGPPLRTGIRFEGIFRPSANGQIQLQATLHRSEEIENEAGVTLVHQETVDLRMTLQGAEIDPKLAAQQPPQGRTVKLSESRSLVILVRPVISEATETNPRGVRQSMATPSTAPWKESPGIPSKFQR</sequence>
<proteinExistence type="predicted"/>
<dbReference type="RefSeq" id="WP_002652574.1">
    <property type="nucleotide sequence ID" value="NZ_CH672376.1"/>
</dbReference>
<evidence type="ECO:0000256" key="2">
    <source>
        <dbReference type="SAM" id="SignalP"/>
    </source>
</evidence>
<feature type="chain" id="PRO_5002664797" evidence="2">
    <location>
        <begin position="21"/>
        <end position="200"/>
    </location>
</feature>
<accession>A3ZQA9</accession>
<dbReference type="Proteomes" id="UP000004358">
    <property type="component" value="Unassembled WGS sequence"/>
</dbReference>
<evidence type="ECO:0000313" key="3">
    <source>
        <dbReference type="EMBL" id="EAQ81385.1"/>
    </source>
</evidence>
<reference evidence="3 4" key="1">
    <citation type="submission" date="2006-02" db="EMBL/GenBank/DDBJ databases">
        <authorList>
            <person name="Amann R."/>
            <person name="Ferriera S."/>
            <person name="Johnson J."/>
            <person name="Kravitz S."/>
            <person name="Halpern A."/>
            <person name="Remington K."/>
            <person name="Beeson K."/>
            <person name="Tran B."/>
            <person name="Rogers Y.-H."/>
            <person name="Friedman R."/>
            <person name="Venter J.C."/>
        </authorList>
    </citation>
    <scope>NUCLEOTIDE SEQUENCE [LARGE SCALE GENOMIC DNA]</scope>
    <source>
        <strain evidence="3 4">DSM 3645</strain>
    </source>
</reference>
<gene>
    <name evidence="3" type="ORF">DSM3645_23376</name>
</gene>
<protein>
    <submittedName>
        <fullName evidence="3">Uncharacterized protein</fullName>
    </submittedName>
</protein>
<feature type="signal peptide" evidence="2">
    <location>
        <begin position="1"/>
        <end position="20"/>
    </location>
</feature>
<feature type="region of interest" description="Disordered" evidence="1">
    <location>
        <begin position="170"/>
        <end position="200"/>
    </location>
</feature>
<evidence type="ECO:0000313" key="4">
    <source>
        <dbReference type="Proteomes" id="UP000004358"/>
    </source>
</evidence>
<dbReference type="HOGENOM" id="CLU_1363988_0_0_0"/>
<dbReference type="EMBL" id="AANZ01000005">
    <property type="protein sequence ID" value="EAQ81385.1"/>
    <property type="molecule type" value="Genomic_DNA"/>
</dbReference>
<evidence type="ECO:0000256" key="1">
    <source>
        <dbReference type="SAM" id="MobiDB-lite"/>
    </source>
</evidence>
<keyword evidence="2" id="KW-0732">Signal</keyword>
<dbReference type="AlphaFoldDB" id="A3ZQA9"/>
<name>A3ZQA9_9BACT</name>
<comment type="caution">
    <text evidence="3">The sequence shown here is derived from an EMBL/GenBank/DDBJ whole genome shotgun (WGS) entry which is preliminary data.</text>
</comment>